<comment type="caution">
    <text evidence="1">The sequence shown here is derived from an EMBL/GenBank/DDBJ whole genome shotgun (WGS) entry which is preliminary data.</text>
</comment>
<dbReference type="AlphaFoldDB" id="A0A9K3KJD6"/>
<accession>A0A9K3KJD6</accession>
<evidence type="ECO:0000313" key="1">
    <source>
        <dbReference type="EMBL" id="KAG7344511.1"/>
    </source>
</evidence>
<keyword evidence="2" id="KW-1185">Reference proteome</keyword>
<evidence type="ECO:0000313" key="2">
    <source>
        <dbReference type="Proteomes" id="UP000693970"/>
    </source>
</evidence>
<reference evidence="1" key="2">
    <citation type="submission" date="2021-04" db="EMBL/GenBank/DDBJ databases">
        <authorList>
            <person name="Podell S."/>
        </authorList>
    </citation>
    <scope>NUCLEOTIDE SEQUENCE</scope>
    <source>
        <strain evidence="1">Hildebrandi</strain>
    </source>
</reference>
<protein>
    <submittedName>
        <fullName evidence="1">Uncharacterized protein</fullName>
    </submittedName>
</protein>
<name>A0A9K3KJD6_9STRA</name>
<reference evidence="1" key="1">
    <citation type="journal article" date="2021" name="Sci. Rep.">
        <title>Diploid genomic architecture of Nitzschia inconspicua, an elite biomass production diatom.</title>
        <authorList>
            <person name="Oliver A."/>
            <person name="Podell S."/>
            <person name="Pinowska A."/>
            <person name="Traller J.C."/>
            <person name="Smith S.R."/>
            <person name="McClure R."/>
            <person name="Beliaev A."/>
            <person name="Bohutskyi P."/>
            <person name="Hill E.A."/>
            <person name="Rabines A."/>
            <person name="Zheng H."/>
            <person name="Allen L.Z."/>
            <person name="Kuo A."/>
            <person name="Grigoriev I.V."/>
            <person name="Allen A.E."/>
            <person name="Hazlebeck D."/>
            <person name="Allen E.E."/>
        </authorList>
    </citation>
    <scope>NUCLEOTIDE SEQUENCE</scope>
    <source>
        <strain evidence="1">Hildebrandi</strain>
    </source>
</reference>
<proteinExistence type="predicted"/>
<gene>
    <name evidence="1" type="ORF">IV203_022519</name>
</gene>
<sequence length="207" mass="23599">MFVKHIRSIRDMLPVHLAECITSDLDILMKTYASDSFISRKMYRRLCNAYVSKVQKYLSKNPSAEIPLYYDFTNGFYPPSPGSIRKVFESAEESAETPYGYSFKERYTRELHSVDVQPDEAVAFDWTFQLIKNYLLPGDKAAFTGIKGKTNEIISLLIVPSTKTADVSHALIQSRQKRESFSPSVVYTDTCPNAMVFYKAILGTRSK</sequence>
<dbReference type="EMBL" id="JAGRRH010000023">
    <property type="protein sequence ID" value="KAG7344511.1"/>
    <property type="molecule type" value="Genomic_DNA"/>
</dbReference>
<organism evidence="1 2">
    <name type="scientific">Nitzschia inconspicua</name>
    <dbReference type="NCBI Taxonomy" id="303405"/>
    <lineage>
        <taxon>Eukaryota</taxon>
        <taxon>Sar</taxon>
        <taxon>Stramenopiles</taxon>
        <taxon>Ochrophyta</taxon>
        <taxon>Bacillariophyta</taxon>
        <taxon>Bacillariophyceae</taxon>
        <taxon>Bacillariophycidae</taxon>
        <taxon>Bacillariales</taxon>
        <taxon>Bacillariaceae</taxon>
        <taxon>Nitzschia</taxon>
    </lineage>
</organism>
<dbReference type="Proteomes" id="UP000693970">
    <property type="component" value="Unassembled WGS sequence"/>
</dbReference>